<evidence type="ECO:0000256" key="11">
    <source>
        <dbReference type="ARBA" id="ARBA00029983"/>
    </source>
</evidence>
<dbReference type="Gene3D" id="1.25.40.510">
    <property type="entry name" value="GLE1-like"/>
    <property type="match status" value="1"/>
</dbReference>
<feature type="region of interest" description="Disordered" evidence="13">
    <location>
        <begin position="361"/>
        <end position="382"/>
    </location>
</feature>
<evidence type="ECO:0000256" key="9">
    <source>
        <dbReference type="ARBA" id="ARBA00024680"/>
    </source>
</evidence>
<evidence type="ECO:0000256" key="1">
    <source>
        <dbReference type="ARBA" id="ARBA00004567"/>
    </source>
</evidence>
<dbReference type="PANTHER" id="PTHR12960">
    <property type="entry name" value="GLE-1-RELATED"/>
    <property type="match status" value="1"/>
</dbReference>
<dbReference type="Proteomes" id="UP001642540">
    <property type="component" value="Unassembled WGS sequence"/>
</dbReference>
<protein>
    <recommendedName>
        <fullName evidence="10">mRNA export factor GLE1</fullName>
    </recommendedName>
    <alternativeName>
        <fullName evidence="12">GLE1 RNA export mediator</fullName>
    </alternativeName>
    <alternativeName>
        <fullName evidence="11">Nucleoporin GLE1</fullName>
    </alternativeName>
</protein>
<dbReference type="PANTHER" id="PTHR12960:SF0">
    <property type="entry name" value="MRNA EXPORT FACTOR GLE1"/>
    <property type="match status" value="1"/>
</dbReference>
<feature type="region of interest" description="Disordered" evidence="13">
    <location>
        <begin position="74"/>
        <end position="102"/>
    </location>
</feature>
<evidence type="ECO:0000256" key="8">
    <source>
        <dbReference type="ARBA" id="ARBA00023242"/>
    </source>
</evidence>
<evidence type="ECO:0000256" key="6">
    <source>
        <dbReference type="ARBA" id="ARBA00023010"/>
    </source>
</evidence>
<evidence type="ECO:0000256" key="3">
    <source>
        <dbReference type="ARBA" id="ARBA00022448"/>
    </source>
</evidence>
<keyword evidence="3" id="KW-0813">Transport</keyword>
<gene>
    <name evidence="14" type="ORF">ODALV1_LOCUS11651</name>
</gene>
<keyword evidence="7" id="KW-0906">Nuclear pore complex</keyword>
<evidence type="ECO:0000256" key="12">
    <source>
        <dbReference type="ARBA" id="ARBA00030897"/>
    </source>
</evidence>
<name>A0ABP1QJ46_9HEXA</name>
<comment type="subcellular location">
    <subcellularLocation>
        <location evidence="1">Nucleus</location>
        <location evidence="1">Nuclear pore complex</location>
    </subcellularLocation>
</comment>
<dbReference type="Pfam" id="PF07817">
    <property type="entry name" value="GLE1"/>
    <property type="match status" value="1"/>
</dbReference>
<dbReference type="InterPro" id="IPR012476">
    <property type="entry name" value="GLE1"/>
</dbReference>
<evidence type="ECO:0000256" key="13">
    <source>
        <dbReference type="SAM" id="MobiDB-lite"/>
    </source>
</evidence>
<evidence type="ECO:0000256" key="4">
    <source>
        <dbReference type="ARBA" id="ARBA00022816"/>
    </source>
</evidence>
<comment type="function">
    <text evidence="9">Required for the export of mRNAs containing poly(A) tails from the nucleus into the cytoplasm. May be involved in the terminal step of the mRNA transport through the nuclear pore complex (NPC).</text>
</comment>
<feature type="compositionally biased region" description="Low complexity" evidence="13">
    <location>
        <begin position="206"/>
        <end position="230"/>
    </location>
</feature>
<evidence type="ECO:0000256" key="10">
    <source>
        <dbReference type="ARBA" id="ARBA00026227"/>
    </source>
</evidence>
<dbReference type="EMBL" id="CAXLJM020000035">
    <property type="protein sequence ID" value="CAL8104097.1"/>
    <property type="molecule type" value="Genomic_DNA"/>
</dbReference>
<keyword evidence="15" id="KW-1185">Reference proteome</keyword>
<evidence type="ECO:0000313" key="15">
    <source>
        <dbReference type="Proteomes" id="UP001642540"/>
    </source>
</evidence>
<keyword evidence="5" id="KW-0653">Protein transport</keyword>
<evidence type="ECO:0000256" key="7">
    <source>
        <dbReference type="ARBA" id="ARBA00023132"/>
    </source>
</evidence>
<keyword evidence="6" id="KW-0811">Translocation</keyword>
<sequence>MGKTDSGLFFVETVHALENSPKGKLSYDNGWDMEPYAVTKLIANVQEKEIDGPNRAIVERCVRVHNFKERLSLSPKTSQDFKSSGKGRHSLPGNASKSLKEPTPVSSLLLRSFSSLKVVDDKSRLNRRHIAGATRSALVVASHEPRIEVQVVPDVRTQEGSAEGSRHIQQAYRAIRDSARSQLLTPPSPVRRRKKSVDGSPNLKPSPTLSSSTQTQTHSSTTTDATATPTRNPRLGKPKKFGICDLNQDEEKLEEDLLLESKISPFDFIADCFNRFEEASERKGKEAVAEKVRQFREAEKESQKVADKKLYETSEANRKIQETILQSWAQKERSNLESVQQQQKIRLKEQQQQFQEQKAKLAAAEQSRANRHAAEEAVKQQQILKQQQETEAAQKKKEQDAILENNRRQQEQYARDEQEARNTAAAAAEQKKLDQQQRTQIVPELEGLILKDDLTKYARTTELLKKYDDPTAHINGKDATTKAFYVGAVKSINTPLNALADTQANDIMVKVQHFSKLLTGEQVSGGGSMSTLFSCKAIPNGDTFVIKTLAFRFVKKSEADVTRGKSTVQPLAAVGVYLCKQFPAWAALVQANMYKLCPFLVPFSYPQGNLSIQEYAKKLGHDLSGAENAIQQTFLERIKGYCTLYALMVLQFNGDGAFDIGDATEFFSLGGAWQIISRTMKLEPQIDVTATVIHTILEILDDRLYLVYKAQFGKLMRLLILTYLPRIKNITPPARSGSLSRLQIYLEKKFSL</sequence>
<accession>A0ABP1QJ46</accession>
<organism evidence="14 15">
    <name type="scientific">Orchesella dallaii</name>
    <dbReference type="NCBI Taxonomy" id="48710"/>
    <lineage>
        <taxon>Eukaryota</taxon>
        <taxon>Metazoa</taxon>
        <taxon>Ecdysozoa</taxon>
        <taxon>Arthropoda</taxon>
        <taxon>Hexapoda</taxon>
        <taxon>Collembola</taxon>
        <taxon>Entomobryomorpha</taxon>
        <taxon>Entomobryoidea</taxon>
        <taxon>Orchesellidae</taxon>
        <taxon>Orchesellinae</taxon>
        <taxon>Orchesella</taxon>
    </lineage>
</organism>
<comment type="caution">
    <text evidence="14">The sequence shown here is derived from an EMBL/GenBank/DDBJ whole genome shotgun (WGS) entry which is preliminary data.</text>
</comment>
<keyword evidence="8" id="KW-0539">Nucleus</keyword>
<keyword evidence="4" id="KW-0509">mRNA transport</keyword>
<feature type="region of interest" description="Disordered" evidence="13">
    <location>
        <begin position="178"/>
        <end position="243"/>
    </location>
</feature>
<evidence type="ECO:0000256" key="5">
    <source>
        <dbReference type="ARBA" id="ARBA00022927"/>
    </source>
</evidence>
<comment type="similarity">
    <text evidence="2">Belongs to the GLE1 family.</text>
</comment>
<evidence type="ECO:0000256" key="2">
    <source>
        <dbReference type="ARBA" id="ARBA00011056"/>
    </source>
</evidence>
<dbReference type="InterPro" id="IPR038506">
    <property type="entry name" value="GLE1-like_sf"/>
</dbReference>
<proteinExistence type="inferred from homology"/>
<evidence type="ECO:0000313" key="14">
    <source>
        <dbReference type="EMBL" id="CAL8104097.1"/>
    </source>
</evidence>
<reference evidence="14 15" key="1">
    <citation type="submission" date="2024-08" db="EMBL/GenBank/DDBJ databases">
        <authorList>
            <person name="Cucini C."/>
            <person name="Frati F."/>
        </authorList>
    </citation>
    <scope>NUCLEOTIDE SEQUENCE [LARGE SCALE GENOMIC DNA]</scope>
</reference>